<feature type="domain" description="MurNAc-LAA" evidence="2">
    <location>
        <begin position="243"/>
        <end position="353"/>
    </location>
</feature>
<dbReference type="InterPro" id="IPR002508">
    <property type="entry name" value="MurNAc-LAA_cat"/>
</dbReference>
<dbReference type="Proteomes" id="UP000004594">
    <property type="component" value="Unassembled WGS sequence"/>
</dbReference>
<dbReference type="PANTHER" id="PTHR30404:SF0">
    <property type="entry name" value="N-ACETYLMURAMOYL-L-ALANINE AMIDASE AMIC"/>
    <property type="match status" value="1"/>
</dbReference>
<dbReference type="GO" id="GO:0008745">
    <property type="term" value="F:N-acetylmuramoyl-L-alanine amidase activity"/>
    <property type="evidence" value="ECO:0007669"/>
    <property type="project" value="UniProtKB-EC"/>
</dbReference>
<organism evidence="3 4">
    <name type="scientific">Dialister micraerophilus UPII 345-E</name>
    <dbReference type="NCBI Taxonomy" id="910314"/>
    <lineage>
        <taxon>Bacteria</taxon>
        <taxon>Bacillati</taxon>
        <taxon>Bacillota</taxon>
        <taxon>Negativicutes</taxon>
        <taxon>Veillonellales</taxon>
        <taxon>Veillonellaceae</taxon>
        <taxon>Dialister</taxon>
    </lineage>
</organism>
<evidence type="ECO:0000313" key="3">
    <source>
        <dbReference type="EMBL" id="EFR42131.1"/>
    </source>
</evidence>
<protein>
    <submittedName>
        <fullName evidence="3">N-acetylmuramoyl-L-alanine amidase</fullName>
        <ecNumber evidence="3">3.5.1.28</ecNumber>
    </submittedName>
</protein>
<reference evidence="3 4" key="1">
    <citation type="submission" date="2010-11" db="EMBL/GenBank/DDBJ databases">
        <authorList>
            <person name="Durkin A.S."/>
            <person name="Madupu R."/>
            <person name="Torralba M."/>
            <person name="Gillis M."/>
            <person name="Methe B."/>
            <person name="Sutton G."/>
            <person name="Nelson K.E."/>
        </authorList>
    </citation>
    <scope>NUCLEOTIDE SEQUENCE [LARGE SCALE GENOMIC DNA]</scope>
    <source>
        <strain evidence="3 4">UPII 345-E</strain>
    </source>
</reference>
<name>E4LAK6_9FIRM</name>
<gene>
    <name evidence="3" type="ORF">HMPREF9220_0271</name>
</gene>
<evidence type="ECO:0000259" key="2">
    <source>
        <dbReference type="SMART" id="SM00646"/>
    </source>
</evidence>
<dbReference type="InterPro" id="IPR050695">
    <property type="entry name" value="N-acetylmuramoyl_amidase_3"/>
</dbReference>
<keyword evidence="1 3" id="KW-0378">Hydrolase</keyword>
<accession>E4LAK6</accession>
<dbReference type="EMBL" id="AENT01000030">
    <property type="protein sequence ID" value="EFR42131.1"/>
    <property type="molecule type" value="Genomic_DNA"/>
</dbReference>
<dbReference type="Pfam" id="PF01520">
    <property type="entry name" value="Amidase_3"/>
    <property type="match status" value="1"/>
</dbReference>
<dbReference type="AlphaFoldDB" id="E4LAK6"/>
<evidence type="ECO:0000256" key="1">
    <source>
        <dbReference type="ARBA" id="ARBA00022801"/>
    </source>
</evidence>
<dbReference type="RefSeq" id="WP_007555175.1">
    <property type="nucleotide sequence ID" value="NZ_AENT01000030.1"/>
</dbReference>
<dbReference type="PANTHER" id="PTHR30404">
    <property type="entry name" value="N-ACETYLMURAMOYL-L-ALANINE AMIDASE"/>
    <property type="match status" value="1"/>
</dbReference>
<dbReference type="OrthoDB" id="9772024at2"/>
<comment type="caution">
    <text evidence="3">The sequence shown here is derived from an EMBL/GenBank/DDBJ whole genome shotgun (WGS) entry which is preliminary data.</text>
</comment>
<dbReference type="EC" id="3.5.1.28" evidence="3"/>
<dbReference type="GO" id="GO:0009253">
    <property type="term" value="P:peptidoglycan catabolic process"/>
    <property type="evidence" value="ECO:0007669"/>
    <property type="project" value="InterPro"/>
</dbReference>
<dbReference type="PROSITE" id="PS51257">
    <property type="entry name" value="PROKAR_LIPOPROTEIN"/>
    <property type="match status" value="1"/>
</dbReference>
<proteinExistence type="predicted"/>
<dbReference type="SMART" id="SM00646">
    <property type="entry name" value="Ami_3"/>
    <property type="match status" value="1"/>
</dbReference>
<dbReference type="Gene3D" id="3.40.630.40">
    <property type="entry name" value="Zn-dependent exopeptidases"/>
    <property type="match status" value="1"/>
</dbReference>
<dbReference type="SUPFAM" id="SSF53187">
    <property type="entry name" value="Zn-dependent exopeptidases"/>
    <property type="match status" value="1"/>
</dbReference>
<evidence type="ECO:0000313" key="4">
    <source>
        <dbReference type="Proteomes" id="UP000004594"/>
    </source>
</evidence>
<dbReference type="eggNOG" id="COG0860">
    <property type="taxonomic scope" value="Bacteria"/>
</dbReference>
<sequence>MKLINKLLIVFAMIILTLFSVSCVSAQNSVVTNLRYSSRNDKDPPFMRVVVDLSKPVYAEAAMDNEGKNLEIILRNTSKGSIPHQYDDMDHRIIDFATVSEKDDDTYLDFALTQSQKMKNISIFALKADKNAGKPHRLVIDIPIPGAKQTIFETPKINKTEVKKSVLSGKIICIDPGHGGSDTGAIGKLDGNDVYEKTITLEVAKKLETLLTSSGAKVLMTRTGDNDVYAPFADGTTELQARADVANNNNADVFLSIHIDAFSNPEVDGTTSYYTEKTKKDFILASSLNHAVLRNTSIPDRGVRASNLYVNVHTKMPSTLIELGYISNPDRVKMLTKAWASDVLAKSLYEGFEDYFKRIEEENL</sequence>
<dbReference type="GO" id="GO:0030288">
    <property type="term" value="C:outer membrane-bounded periplasmic space"/>
    <property type="evidence" value="ECO:0007669"/>
    <property type="project" value="TreeGrafter"/>
</dbReference>
<dbReference type="CDD" id="cd02696">
    <property type="entry name" value="MurNAc-LAA"/>
    <property type="match status" value="1"/>
</dbReference>